<name>A0AAV4BJE8_9GAST</name>
<protein>
    <submittedName>
        <fullName evidence="2">Uncharacterized protein</fullName>
    </submittedName>
</protein>
<feature type="compositionally biased region" description="Polar residues" evidence="1">
    <location>
        <begin position="33"/>
        <end position="47"/>
    </location>
</feature>
<dbReference type="Proteomes" id="UP000735302">
    <property type="component" value="Unassembled WGS sequence"/>
</dbReference>
<dbReference type="EMBL" id="BLXT01005511">
    <property type="protein sequence ID" value="GFO23471.1"/>
    <property type="molecule type" value="Genomic_DNA"/>
</dbReference>
<accession>A0AAV4BJE8</accession>
<evidence type="ECO:0000256" key="1">
    <source>
        <dbReference type="SAM" id="MobiDB-lite"/>
    </source>
</evidence>
<feature type="compositionally biased region" description="Acidic residues" evidence="1">
    <location>
        <begin position="70"/>
        <end position="87"/>
    </location>
</feature>
<dbReference type="AlphaFoldDB" id="A0AAV4BJE8"/>
<feature type="region of interest" description="Disordered" evidence="1">
    <location>
        <begin position="61"/>
        <end position="88"/>
    </location>
</feature>
<feature type="region of interest" description="Disordered" evidence="1">
    <location>
        <begin position="1"/>
        <end position="47"/>
    </location>
</feature>
<evidence type="ECO:0000313" key="3">
    <source>
        <dbReference type="Proteomes" id="UP000735302"/>
    </source>
</evidence>
<organism evidence="2 3">
    <name type="scientific">Plakobranchus ocellatus</name>
    <dbReference type="NCBI Taxonomy" id="259542"/>
    <lineage>
        <taxon>Eukaryota</taxon>
        <taxon>Metazoa</taxon>
        <taxon>Spiralia</taxon>
        <taxon>Lophotrochozoa</taxon>
        <taxon>Mollusca</taxon>
        <taxon>Gastropoda</taxon>
        <taxon>Heterobranchia</taxon>
        <taxon>Euthyneura</taxon>
        <taxon>Panpulmonata</taxon>
        <taxon>Sacoglossa</taxon>
        <taxon>Placobranchoidea</taxon>
        <taxon>Plakobranchidae</taxon>
        <taxon>Plakobranchus</taxon>
    </lineage>
</organism>
<gene>
    <name evidence="2" type="ORF">PoB_004997600</name>
</gene>
<reference evidence="2 3" key="1">
    <citation type="journal article" date="2021" name="Elife">
        <title>Chloroplast acquisition without the gene transfer in kleptoplastic sea slugs, Plakobranchus ocellatus.</title>
        <authorList>
            <person name="Maeda T."/>
            <person name="Takahashi S."/>
            <person name="Yoshida T."/>
            <person name="Shimamura S."/>
            <person name="Takaki Y."/>
            <person name="Nagai Y."/>
            <person name="Toyoda A."/>
            <person name="Suzuki Y."/>
            <person name="Arimoto A."/>
            <person name="Ishii H."/>
            <person name="Satoh N."/>
            <person name="Nishiyama T."/>
            <person name="Hasebe M."/>
            <person name="Maruyama T."/>
            <person name="Minagawa J."/>
            <person name="Obokata J."/>
            <person name="Shigenobu S."/>
        </authorList>
    </citation>
    <scope>NUCLEOTIDE SEQUENCE [LARGE SCALE GENOMIC DNA]</scope>
</reference>
<evidence type="ECO:0000313" key="2">
    <source>
        <dbReference type="EMBL" id="GFO23471.1"/>
    </source>
</evidence>
<sequence>MVDDDNDDDDDDDNGGSSGGGCGCCVDSGSGSIEETNSRTKAMRSTRTSRITCVAQLGLAAGTVGGSGERDDDGDGDDGNDDDDNDCELQHNATLAQPTPQPAGLRQCKLPACLPGAVWATGPGEGGKI</sequence>
<feature type="compositionally biased region" description="Acidic residues" evidence="1">
    <location>
        <begin position="1"/>
        <end position="14"/>
    </location>
</feature>
<proteinExistence type="predicted"/>
<comment type="caution">
    <text evidence="2">The sequence shown here is derived from an EMBL/GenBank/DDBJ whole genome shotgun (WGS) entry which is preliminary data.</text>
</comment>
<keyword evidence="3" id="KW-1185">Reference proteome</keyword>